<dbReference type="CDD" id="cd01465">
    <property type="entry name" value="vWA_subgroup"/>
    <property type="match status" value="1"/>
</dbReference>
<proteinExistence type="predicted"/>
<evidence type="ECO:0000313" key="3">
    <source>
        <dbReference type="EMBL" id="PSJ39485.1"/>
    </source>
</evidence>
<evidence type="ECO:0000259" key="2">
    <source>
        <dbReference type="PROSITE" id="PS50234"/>
    </source>
</evidence>
<sequence length="572" mass="60926">MLRLHPALTAGIAAAALAACARSGVEQPSAPPEPALAAADQNITVTGQRVEAPVTMAFPDASVAEMAPVQGIVAAPSRTAKYAPLMEQRFAPPPPPQGRDRFTATPENPFRVASEDPVSTFSIDVDTASYAFVRASLAGNVLPQKAAVRTEEMINYFPYDYRAPRSAAEPFSSAISVFPSPWSPGRKLVRIGIKGYAVEQASRPRANLVFLVDTSGSMNAPNRLPLVRQALSMLLDRLHPDDSVGIVTYAGTAGTALEPTSARQKARIRAVIDSLGAGGSTAGAEGIRQAYALAARNFDPKGVNRVILATDGDFNVGITSHDELKGFVERERSKGVFLSVLGFGMGNYNDALMQALAQNGNGAAAYIDTVAEARKTLVDEATSTLFPIAKDVKIQVEFNPARVAEYRLIGYETRLLQRDDFDNDKVDAGEVGSGQSVTALYEIVPVGGPRVIAPRRYGESAPTPSTGGTAGEYGFVKIRYKLPKSDTSRLISTPIDRRSEVARFADAPEDARFAAGVAGFAELLRGGRYTGAMGYEDVLQIVSGARGRDDFGYRAELLQLIRAAQAARSLPS</sequence>
<dbReference type="InterPro" id="IPR036465">
    <property type="entry name" value="vWFA_dom_sf"/>
</dbReference>
<dbReference type="PANTHER" id="PTHR10579">
    <property type="entry name" value="CALCIUM-ACTIVATED CHLORIDE CHANNEL REGULATOR"/>
    <property type="match status" value="1"/>
</dbReference>
<dbReference type="PANTHER" id="PTHR10579:SF43">
    <property type="entry name" value="ZINC FINGER (C3HC4-TYPE RING FINGER) FAMILY PROTEIN"/>
    <property type="match status" value="1"/>
</dbReference>
<dbReference type="PROSITE" id="PS51257">
    <property type="entry name" value="PROKAR_LIPOPROTEIN"/>
    <property type="match status" value="1"/>
</dbReference>
<dbReference type="EMBL" id="PXYI01000004">
    <property type="protein sequence ID" value="PSJ39485.1"/>
    <property type="molecule type" value="Genomic_DNA"/>
</dbReference>
<dbReference type="Gene3D" id="3.40.50.410">
    <property type="entry name" value="von Willebrand factor, type A domain"/>
    <property type="match status" value="1"/>
</dbReference>
<dbReference type="Pfam" id="PF12450">
    <property type="entry name" value="vWF_A"/>
    <property type="match status" value="1"/>
</dbReference>
<dbReference type="InterPro" id="IPR002035">
    <property type="entry name" value="VWF_A"/>
</dbReference>
<dbReference type="SUPFAM" id="SSF53300">
    <property type="entry name" value="vWA-like"/>
    <property type="match status" value="1"/>
</dbReference>
<keyword evidence="4" id="KW-1185">Reference proteome</keyword>
<protein>
    <submittedName>
        <fullName evidence="3">VWA domain-containing protein</fullName>
    </submittedName>
</protein>
<dbReference type="Pfam" id="PF00092">
    <property type="entry name" value="VWA"/>
    <property type="match status" value="1"/>
</dbReference>
<dbReference type="InterPro" id="IPR022156">
    <property type="entry name" value="Uncharacterised_YfbK_N"/>
</dbReference>
<dbReference type="Pfam" id="PF12034">
    <property type="entry name" value="YfbK_C"/>
    <property type="match status" value="1"/>
</dbReference>
<feature type="chain" id="PRO_5015173734" evidence="1">
    <location>
        <begin position="22"/>
        <end position="572"/>
    </location>
</feature>
<reference evidence="3 4" key="1">
    <citation type="submission" date="2018-03" db="EMBL/GenBank/DDBJ databases">
        <title>The draft genome of Sphingosinicella sp. GL-C-18.</title>
        <authorList>
            <person name="Liu L."/>
            <person name="Li L."/>
            <person name="Liang L."/>
            <person name="Zhang X."/>
            <person name="Wang T."/>
        </authorList>
    </citation>
    <scope>NUCLEOTIDE SEQUENCE [LARGE SCALE GENOMIC DNA]</scope>
    <source>
        <strain evidence="3 4">GL-C-18</strain>
    </source>
</reference>
<dbReference type="RefSeq" id="WP_106513386.1">
    <property type="nucleotide sequence ID" value="NZ_PXYI01000004.1"/>
</dbReference>
<evidence type="ECO:0000256" key="1">
    <source>
        <dbReference type="SAM" id="SignalP"/>
    </source>
</evidence>
<dbReference type="PROSITE" id="PS50234">
    <property type="entry name" value="VWFA"/>
    <property type="match status" value="1"/>
</dbReference>
<accession>A0A2P7QND5</accession>
<evidence type="ECO:0000313" key="4">
    <source>
        <dbReference type="Proteomes" id="UP000241167"/>
    </source>
</evidence>
<dbReference type="OrthoDB" id="9805121at2"/>
<dbReference type="InterPro" id="IPR021908">
    <property type="entry name" value="YfbK_C"/>
</dbReference>
<keyword evidence="1" id="KW-0732">Signal</keyword>
<feature type="signal peptide" evidence="1">
    <location>
        <begin position="1"/>
        <end position="21"/>
    </location>
</feature>
<gene>
    <name evidence="3" type="ORF">C7I55_12810</name>
</gene>
<dbReference type="Proteomes" id="UP000241167">
    <property type="component" value="Unassembled WGS sequence"/>
</dbReference>
<dbReference type="SMART" id="SM00327">
    <property type="entry name" value="VWA"/>
    <property type="match status" value="1"/>
</dbReference>
<name>A0A2P7QND5_9SPHN</name>
<organism evidence="3 4">
    <name type="scientific">Allosphingosinicella deserti</name>
    <dbReference type="NCBI Taxonomy" id="2116704"/>
    <lineage>
        <taxon>Bacteria</taxon>
        <taxon>Pseudomonadati</taxon>
        <taxon>Pseudomonadota</taxon>
        <taxon>Alphaproteobacteria</taxon>
        <taxon>Sphingomonadales</taxon>
        <taxon>Sphingomonadaceae</taxon>
        <taxon>Allosphingosinicella</taxon>
    </lineage>
</organism>
<feature type="domain" description="VWFA" evidence="2">
    <location>
        <begin position="207"/>
        <end position="385"/>
    </location>
</feature>
<dbReference type="AlphaFoldDB" id="A0A2P7QND5"/>
<dbReference type="InterPro" id="IPR051266">
    <property type="entry name" value="CLCR"/>
</dbReference>
<comment type="caution">
    <text evidence="3">The sequence shown here is derived from an EMBL/GenBank/DDBJ whole genome shotgun (WGS) entry which is preliminary data.</text>
</comment>